<gene>
    <name evidence="1" type="ORF">AVEN_44737_1</name>
</gene>
<dbReference type="AlphaFoldDB" id="A0A4Y2M2Y6"/>
<keyword evidence="2" id="KW-1185">Reference proteome</keyword>
<protein>
    <submittedName>
        <fullName evidence="1">Uncharacterized protein</fullName>
    </submittedName>
</protein>
<name>A0A4Y2M2Y6_ARAVE</name>
<sequence>MGSSSTFTRISSANRDIGMIPASLKSDILSPNRQVCRQGQGFRRGCCPSSHTDPCKTLSPTRRLTLLGSDFPCLQQYDVVSSEVALKRLKIFKKVNSNAFQLDGN</sequence>
<evidence type="ECO:0000313" key="1">
    <source>
        <dbReference type="EMBL" id="GBN20047.1"/>
    </source>
</evidence>
<accession>A0A4Y2M2Y6</accession>
<organism evidence="1 2">
    <name type="scientific">Araneus ventricosus</name>
    <name type="common">Orbweaver spider</name>
    <name type="synonym">Epeira ventricosa</name>
    <dbReference type="NCBI Taxonomy" id="182803"/>
    <lineage>
        <taxon>Eukaryota</taxon>
        <taxon>Metazoa</taxon>
        <taxon>Ecdysozoa</taxon>
        <taxon>Arthropoda</taxon>
        <taxon>Chelicerata</taxon>
        <taxon>Arachnida</taxon>
        <taxon>Araneae</taxon>
        <taxon>Araneomorphae</taxon>
        <taxon>Entelegynae</taxon>
        <taxon>Araneoidea</taxon>
        <taxon>Araneidae</taxon>
        <taxon>Araneus</taxon>
    </lineage>
</organism>
<proteinExistence type="predicted"/>
<dbReference type="Proteomes" id="UP000499080">
    <property type="component" value="Unassembled WGS sequence"/>
</dbReference>
<dbReference type="EMBL" id="BGPR01006559">
    <property type="protein sequence ID" value="GBN20047.1"/>
    <property type="molecule type" value="Genomic_DNA"/>
</dbReference>
<evidence type="ECO:0000313" key="2">
    <source>
        <dbReference type="Proteomes" id="UP000499080"/>
    </source>
</evidence>
<reference evidence="1 2" key="1">
    <citation type="journal article" date="2019" name="Sci. Rep.">
        <title>Orb-weaving spider Araneus ventricosus genome elucidates the spidroin gene catalogue.</title>
        <authorList>
            <person name="Kono N."/>
            <person name="Nakamura H."/>
            <person name="Ohtoshi R."/>
            <person name="Moran D.A.P."/>
            <person name="Shinohara A."/>
            <person name="Yoshida Y."/>
            <person name="Fujiwara M."/>
            <person name="Mori M."/>
            <person name="Tomita M."/>
            <person name="Arakawa K."/>
        </authorList>
    </citation>
    <scope>NUCLEOTIDE SEQUENCE [LARGE SCALE GENOMIC DNA]</scope>
</reference>
<comment type="caution">
    <text evidence="1">The sequence shown here is derived from an EMBL/GenBank/DDBJ whole genome shotgun (WGS) entry which is preliminary data.</text>
</comment>